<organism evidence="2 3">
    <name type="scientific">Zalerion maritima</name>
    <dbReference type="NCBI Taxonomy" id="339359"/>
    <lineage>
        <taxon>Eukaryota</taxon>
        <taxon>Fungi</taxon>
        <taxon>Dikarya</taxon>
        <taxon>Ascomycota</taxon>
        <taxon>Pezizomycotina</taxon>
        <taxon>Sordariomycetes</taxon>
        <taxon>Lulworthiomycetidae</taxon>
        <taxon>Lulworthiales</taxon>
        <taxon>Lulworthiaceae</taxon>
        <taxon>Zalerion</taxon>
    </lineage>
</organism>
<dbReference type="Proteomes" id="UP001201980">
    <property type="component" value="Unassembled WGS sequence"/>
</dbReference>
<accession>A0AAD5RK85</accession>
<feature type="compositionally biased region" description="Basic and acidic residues" evidence="1">
    <location>
        <begin position="248"/>
        <end position="270"/>
    </location>
</feature>
<comment type="caution">
    <text evidence="2">The sequence shown here is derived from an EMBL/GenBank/DDBJ whole genome shotgun (WGS) entry which is preliminary data.</text>
</comment>
<name>A0AAD5RK85_9PEZI</name>
<evidence type="ECO:0000313" key="3">
    <source>
        <dbReference type="Proteomes" id="UP001201980"/>
    </source>
</evidence>
<sequence length="394" mass="43767">MLFTSRSLKGFANQGGKRFSTDIRTRLTERSNDGRPLFMLSHRVMQHPENPELIQHFPWILILWRPPWADWNKRGGAFLWANALIKELEDVDTCVQLPLEQSPAAFQFVPKHSPTRPGKRCGIQGLTSFTELLGQYGTYDNRGARSACMHSHQFADEENRPPHSPSLLSHLLVVRLQCAASRTLGAPVEQADCFLEPHFDLFRPRPPPPPPNIDKGHSSENQPLLFGSYTRPPVRPVGNACLPSDAEAAPHRRDLPPPSDRGARPREQNKGRPFPPSRRLGSPMSLPSPGISIRARLPCDPSDSVSLSSARGGGDDAGFAAGLSCYEEGRMLWFWLEASFAGGDPNRSKLHMYDAMGFALRPFCHLLFIGRSDEVNVAHSLGNPLFRLYVGAMG</sequence>
<evidence type="ECO:0000313" key="2">
    <source>
        <dbReference type="EMBL" id="KAJ2896130.1"/>
    </source>
</evidence>
<protein>
    <submittedName>
        <fullName evidence="2">Uncharacterized protein</fullName>
    </submittedName>
</protein>
<feature type="region of interest" description="Disordered" evidence="1">
    <location>
        <begin position="202"/>
        <end position="299"/>
    </location>
</feature>
<dbReference type="AlphaFoldDB" id="A0AAD5RK85"/>
<proteinExistence type="predicted"/>
<keyword evidence="3" id="KW-1185">Reference proteome</keyword>
<evidence type="ECO:0000256" key="1">
    <source>
        <dbReference type="SAM" id="MobiDB-lite"/>
    </source>
</evidence>
<gene>
    <name evidence="2" type="ORF">MKZ38_005854</name>
</gene>
<dbReference type="EMBL" id="JAKWBI020000352">
    <property type="protein sequence ID" value="KAJ2896130.1"/>
    <property type="molecule type" value="Genomic_DNA"/>
</dbReference>
<reference evidence="2" key="1">
    <citation type="submission" date="2022-07" db="EMBL/GenBank/DDBJ databases">
        <title>Draft genome sequence of Zalerion maritima ATCC 34329, a (micro)plastics degrading marine fungus.</title>
        <authorList>
            <person name="Paco A."/>
            <person name="Goncalves M.F.M."/>
            <person name="Rocha-Santos T.A.P."/>
            <person name="Alves A."/>
        </authorList>
    </citation>
    <scope>NUCLEOTIDE SEQUENCE</scope>
    <source>
        <strain evidence="2">ATCC 34329</strain>
    </source>
</reference>